<dbReference type="OrthoDB" id="1096949at2"/>
<dbReference type="EMBL" id="CP032819">
    <property type="protein sequence ID" value="AZS29388.1"/>
    <property type="molecule type" value="Genomic_DNA"/>
</dbReference>
<keyword evidence="1" id="KW-0472">Membrane</keyword>
<dbReference type="InterPro" id="IPR006860">
    <property type="entry name" value="FecR"/>
</dbReference>
<dbReference type="Proteomes" id="UP000270673">
    <property type="component" value="Chromosome"/>
</dbReference>
<reference evidence="4 5" key="1">
    <citation type="submission" date="2018-10" db="EMBL/GenBank/DDBJ databases">
        <title>Butyricimonas faecalis sp. nov., isolated from human faeces and emended description of the genus Butyricimonas.</title>
        <authorList>
            <person name="Le Roy T."/>
            <person name="Van der Smissen P."/>
            <person name="Paquot A."/>
            <person name="Delzenne N."/>
            <person name="Muccioli G."/>
            <person name="Collet J.-F."/>
            <person name="Cani P.D."/>
        </authorList>
    </citation>
    <scope>NUCLEOTIDE SEQUENCE [LARGE SCALE GENOMIC DNA]</scope>
    <source>
        <strain evidence="4 5">H184</strain>
    </source>
</reference>
<evidence type="ECO:0000256" key="1">
    <source>
        <dbReference type="SAM" id="Phobius"/>
    </source>
</evidence>
<dbReference type="RefSeq" id="WP_106480134.1">
    <property type="nucleotide sequence ID" value="NZ_CP032819.1"/>
</dbReference>
<dbReference type="PANTHER" id="PTHR30273">
    <property type="entry name" value="PERIPLASMIC SIGNAL SENSOR AND SIGMA FACTOR ACTIVATOR FECR-RELATED"/>
    <property type="match status" value="1"/>
</dbReference>
<keyword evidence="1" id="KW-1133">Transmembrane helix</keyword>
<organism evidence="4 5">
    <name type="scientific">Butyricimonas faecalis</name>
    <dbReference type="NCBI Taxonomy" id="2093856"/>
    <lineage>
        <taxon>Bacteria</taxon>
        <taxon>Pseudomonadati</taxon>
        <taxon>Bacteroidota</taxon>
        <taxon>Bacteroidia</taxon>
        <taxon>Bacteroidales</taxon>
        <taxon>Odoribacteraceae</taxon>
        <taxon>Butyricimonas</taxon>
    </lineage>
</organism>
<dbReference type="Gene3D" id="2.60.120.1440">
    <property type="match status" value="1"/>
</dbReference>
<dbReference type="Gene3D" id="3.55.50.30">
    <property type="match status" value="1"/>
</dbReference>
<keyword evidence="1" id="KW-0812">Transmembrane</keyword>
<feature type="transmembrane region" description="Helical" evidence="1">
    <location>
        <begin position="82"/>
        <end position="106"/>
    </location>
</feature>
<dbReference type="AlphaFoldDB" id="A0A3S9VS88"/>
<feature type="domain" description="FecR protein" evidence="2">
    <location>
        <begin position="185"/>
        <end position="274"/>
    </location>
</feature>
<dbReference type="FunFam" id="2.60.120.1440:FF:000001">
    <property type="entry name" value="Putative anti-sigma factor"/>
    <property type="match status" value="1"/>
</dbReference>
<dbReference type="InterPro" id="IPR012373">
    <property type="entry name" value="Ferrdict_sens_TM"/>
</dbReference>
<dbReference type="Pfam" id="PF16344">
    <property type="entry name" value="FecR_C"/>
    <property type="match status" value="1"/>
</dbReference>
<dbReference type="KEGG" id="buy:D8S85_07300"/>
<evidence type="ECO:0000259" key="3">
    <source>
        <dbReference type="Pfam" id="PF16344"/>
    </source>
</evidence>
<dbReference type="GO" id="GO:0016989">
    <property type="term" value="F:sigma factor antagonist activity"/>
    <property type="evidence" value="ECO:0007669"/>
    <property type="project" value="TreeGrafter"/>
</dbReference>
<name>A0A3S9VS88_9BACT</name>
<dbReference type="InterPro" id="IPR032508">
    <property type="entry name" value="FecR_C"/>
</dbReference>
<sequence length="388" mass="44022">MKEAFEIARIIQKSLKGKLSESEEKLLSDWRKVSEENEHAFQRMISEDFYTVGMEKLETYDYRVAYGRFLQKKYQRRRKRRFLISMARVAAVALPFVMAVVLYVGLNREEEQTLRPSLASNILPGTSKAVLTLANGQMIPLGKETTDSTIITDGTQISASGSGITYADGGESEAVVYNKLDIPRGGEFCLTLSDGTRVWLNSETSIQYPVVFGTKERRVFIQGEAYFEVAKDAKKPFTVQFMSSSVTVLGTSFNIRAYPEEKQSQTTLAEGSVRIYSPGSSMLLKPGEQAEVKALSGEMVKKEVEVKTFTSWKDGRFVFEQEPLENIMRTLERWYDIRVIFRDEGAKRISLSGNLKRYGDFSQVMNMLQMTGDVRFELHGNDVYITTE</sequence>
<proteinExistence type="predicted"/>
<dbReference type="Pfam" id="PF04773">
    <property type="entry name" value="FecR"/>
    <property type="match status" value="1"/>
</dbReference>
<accession>A0A3S9VS88</accession>
<dbReference type="PANTHER" id="PTHR30273:SF2">
    <property type="entry name" value="PROTEIN FECR"/>
    <property type="match status" value="1"/>
</dbReference>
<protein>
    <submittedName>
        <fullName evidence="4">FecR family protein</fullName>
    </submittedName>
</protein>
<feature type="domain" description="Protein FecR C-terminal" evidence="3">
    <location>
        <begin position="316"/>
        <end position="385"/>
    </location>
</feature>
<gene>
    <name evidence="4" type="ORF">D8S85_07300</name>
</gene>
<evidence type="ECO:0000313" key="4">
    <source>
        <dbReference type="EMBL" id="AZS29388.1"/>
    </source>
</evidence>
<evidence type="ECO:0000313" key="5">
    <source>
        <dbReference type="Proteomes" id="UP000270673"/>
    </source>
</evidence>
<keyword evidence="5" id="KW-1185">Reference proteome</keyword>
<evidence type="ECO:0000259" key="2">
    <source>
        <dbReference type="Pfam" id="PF04773"/>
    </source>
</evidence>